<dbReference type="InterPro" id="IPR008391">
    <property type="entry name" value="AXE1_dom"/>
</dbReference>
<dbReference type="OrthoDB" id="9770528at2"/>
<name>A0A4Y8KL09_9MICO</name>
<dbReference type="AlphaFoldDB" id="A0A4Y8KL09"/>
<evidence type="ECO:0000313" key="4">
    <source>
        <dbReference type="EMBL" id="TFD77522.1"/>
    </source>
</evidence>
<sequence>MYTDLPEADLRRYVSEQVDPADFDAFWAETLTDAATHDLNVTVIPVDTGLATLDVFDVTFAGFAGQPIKAWLRVPAGATEPLPTIVQFHGYGRGRGQSYENLLWASAGFAHFEMDLRGQGWGGSTSDTPDEAGSGPQAPGFLTRGVDSKETYYFRRLYTDAVRAVEAARSLDVVDAARVGVMGVSQGGGLALAAAGLVPDLAAVVARVPFLCDFPRASVITDAHPYRELGIYLSTNRLNTARAHDTLSYFDGVNFAKRARAPMTMTAALMDPICPPSTVFAAYNNYAGPKQITVWPYNGHEGGAWEDDALTLTAFREHLRQGSGRPGGTAVPESDRWA</sequence>
<evidence type="ECO:0000259" key="3">
    <source>
        <dbReference type="Pfam" id="PF05448"/>
    </source>
</evidence>
<dbReference type="Pfam" id="PF05448">
    <property type="entry name" value="AXE1"/>
    <property type="match status" value="1"/>
</dbReference>
<dbReference type="Gene3D" id="3.40.50.1820">
    <property type="entry name" value="alpha/beta hydrolase"/>
    <property type="match status" value="1"/>
</dbReference>
<gene>
    <name evidence="4" type="ORF">E3T53_11990</name>
</gene>
<evidence type="ECO:0000256" key="1">
    <source>
        <dbReference type="PIRSR" id="PIRSR639069-1"/>
    </source>
</evidence>
<dbReference type="GO" id="GO:0005976">
    <property type="term" value="P:polysaccharide metabolic process"/>
    <property type="evidence" value="ECO:0007669"/>
    <property type="project" value="TreeGrafter"/>
</dbReference>
<dbReference type="PANTHER" id="PTHR40111:SF1">
    <property type="entry name" value="CEPHALOSPORIN-C DEACETYLASE"/>
    <property type="match status" value="1"/>
</dbReference>
<comment type="caution">
    <text evidence="4">The sequence shown here is derived from an EMBL/GenBank/DDBJ whole genome shotgun (WGS) entry which is preliminary data.</text>
</comment>
<accession>A0A4Y8KL09</accession>
<evidence type="ECO:0000313" key="5">
    <source>
        <dbReference type="Proteomes" id="UP000298218"/>
    </source>
</evidence>
<dbReference type="EMBL" id="SOHQ01000031">
    <property type="protein sequence ID" value="TFD77522.1"/>
    <property type="molecule type" value="Genomic_DNA"/>
</dbReference>
<keyword evidence="5" id="KW-1185">Reference proteome</keyword>
<proteinExistence type="predicted"/>
<dbReference type="InterPro" id="IPR029058">
    <property type="entry name" value="AB_hydrolase_fold"/>
</dbReference>
<feature type="binding site" evidence="2">
    <location>
        <position position="91"/>
    </location>
    <ligand>
        <name>substrate</name>
    </ligand>
</feature>
<evidence type="ECO:0000256" key="2">
    <source>
        <dbReference type="PIRSR" id="PIRSR639069-2"/>
    </source>
</evidence>
<feature type="active site" description="Nucleophile" evidence="1">
    <location>
        <position position="185"/>
    </location>
</feature>
<dbReference type="RefSeq" id="WP_134173134.1">
    <property type="nucleotide sequence ID" value="NZ_SODI01000001.1"/>
</dbReference>
<reference evidence="4 5" key="1">
    <citation type="submission" date="2019-03" db="EMBL/GenBank/DDBJ databases">
        <title>Genomics of glacier-inhabiting Cryobacterium strains.</title>
        <authorList>
            <person name="Liu Q."/>
            <person name="Xin Y.-H."/>
        </authorList>
    </citation>
    <scope>NUCLEOTIDE SEQUENCE [LARGE SCALE GENOMIC DNA]</scope>
    <source>
        <strain evidence="4 5">CGMCC 1.4292</strain>
    </source>
</reference>
<dbReference type="GO" id="GO:0052689">
    <property type="term" value="F:carboxylic ester hydrolase activity"/>
    <property type="evidence" value="ECO:0007669"/>
    <property type="project" value="TreeGrafter"/>
</dbReference>
<dbReference type="Proteomes" id="UP000298218">
    <property type="component" value="Unassembled WGS sequence"/>
</dbReference>
<protein>
    <submittedName>
        <fullName evidence="4">Acetylesterase</fullName>
    </submittedName>
</protein>
<feature type="active site" description="Charge relay system" evidence="1">
    <location>
        <position position="300"/>
    </location>
</feature>
<dbReference type="SUPFAM" id="SSF53474">
    <property type="entry name" value="alpha/beta-Hydrolases"/>
    <property type="match status" value="1"/>
</dbReference>
<feature type="active site" description="Charge relay system" evidence="1">
    <location>
        <position position="271"/>
    </location>
</feature>
<dbReference type="InterPro" id="IPR039069">
    <property type="entry name" value="CE7"/>
</dbReference>
<feature type="domain" description="Acetyl xylan esterase" evidence="3">
    <location>
        <begin position="3"/>
        <end position="303"/>
    </location>
</feature>
<organism evidence="4 5">
    <name type="scientific">Cryobacterium psychrophilum</name>
    <dbReference type="NCBI Taxonomy" id="41988"/>
    <lineage>
        <taxon>Bacteria</taxon>
        <taxon>Bacillati</taxon>
        <taxon>Actinomycetota</taxon>
        <taxon>Actinomycetes</taxon>
        <taxon>Micrococcales</taxon>
        <taxon>Microbacteriaceae</taxon>
        <taxon>Cryobacterium</taxon>
    </lineage>
</organism>
<dbReference type="PANTHER" id="PTHR40111">
    <property type="entry name" value="CEPHALOSPORIN-C DEACETYLASE"/>
    <property type="match status" value="1"/>
</dbReference>